<accession>A0A9E4DSK1</accession>
<organism evidence="2 3">
    <name type="scientific">Enterococcus aquimarinus</name>
    <dbReference type="NCBI Taxonomy" id="328396"/>
    <lineage>
        <taxon>Bacteria</taxon>
        <taxon>Bacillati</taxon>
        <taxon>Bacillota</taxon>
        <taxon>Bacilli</taxon>
        <taxon>Lactobacillales</taxon>
        <taxon>Enterococcaceae</taxon>
        <taxon>Enterococcus</taxon>
    </lineage>
</organism>
<reference evidence="2" key="1">
    <citation type="journal article" date="2021" name="PeerJ">
        <title>Extensive microbial diversity within the chicken gut microbiome revealed by metagenomics and culture.</title>
        <authorList>
            <person name="Gilroy R."/>
            <person name="Ravi A."/>
            <person name="Getino M."/>
            <person name="Pursley I."/>
            <person name="Horton D.L."/>
            <person name="Alikhan N.F."/>
            <person name="Baker D."/>
            <person name="Gharbi K."/>
            <person name="Hall N."/>
            <person name="Watson M."/>
            <person name="Adriaenssens E.M."/>
            <person name="Foster-Nyarko E."/>
            <person name="Jarju S."/>
            <person name="Secka A."/>
            <person name="Antonio M."/>
            <person name="Oren A."/>
            <person name="Chaudhuri R.R."/>
            <person name="La Ragione R."/>
            <person name="Hildebrand F."/>
            <person name="Pallen M.J."/>
        </authorList>
    </citation>
    <scope>NUCLEOTIDE SEQUENCE</scope>
    <source>
        <strain evidence="2">150</strain>
    </source>
</reference>
<proteinExistence type="predicted"/>
<evidence type="ECO:0000313" key="2">
    <source>
        <dbReference type="EMBL" id="MCC9274382.1"/>
    </source>
</evidence>
<keyword evidence="1" id="KW-0812">Transmembrane</keyword>
<feature type="transmembrane region" description="Helical" evidence="1">
    <location>
        <begin position="7"/>
        <end position="25"/>
    </location>
</feature>
<reference evidence="2" key="2">
    <citation type="submission" date="2021-11" db="EMBL/GenBank/DDBJ databases">
        <authorList>
            <person name="Gilroy R."/>
        </authorList>
    </citation>
    <scope>NUCLEOTIDE SEQUENCE</scope>
    <source>
        <strain evidence="2">150</strain>
    </source>
</reference>
<name>A0A9E4DSK1_9ENTE</name>
<evidence type="ECO:0000256" key="1">
    <source>
        <dbReference type="SAM" id="Phobius"/>
    </source>
</evidence>
<feature type="transmembrane region" description="Helical" evidence="1">
    <location>
        <begin position="31"/>
        <end position="50"/>
    </location>
</feature>
<evidence type="ECO:0000313" key="3">
    <source>
        <dbReference type="Proteomes" id="UP000813384"/>
    </source>
</evidence>
<dbReference type="EMBL" id="JAJJVO010000131">
    <property type="protein sequence ID" value="MCC9274382.1"/>
    <property type="molecule type" value="Genomic_DNA"/>
</dbReference>
<dbReference type="Proteomes" id="UP000813384">
    <property type="component" value="Unassembled WGS sequence"/>
</dbReference>
<keyword evidence="1" id="KW-0472">Membrane</keyword>
<comment type="caution">
    <text evidence="2">The sequence shown here is derived from an EMBL/GenBank/DDBJ whole genome shotgun (WGS) entry which is preliminary data.</text>
</comment>
<protein>
    <submittedName>
        <fullName evidence="2">Uncharacterized protein</fullName>
    </submittedName>
</protein>
<gene>
    <name evidence="2" type="ORF">K8V42_08855</name>
</gene>
<dbReference type="RefSeq" id="WP_169818076.1">
    <property type="nucleotide sequence ID" value="NZ_JBHSHF010000012.1"/>
</dbReference>
<keyword evidence="1" id="KW-1133">Transmembrane helix</keyword>
<dbReference type="AlphaFoldDB" id="A0A9E4DSK1"/>
<sequence length="56" mass="6287">MVRLVRRLLYPITAIFIGLSVLGPINEGYQFISLVGAIVCLLILMILVSFEKNDSY</sequence>